<dbReference type="InterPro" id="IPR006016">
    <property type="entry name" value="UspA"/>
</dbReference>
<comment type="caution">
    <text evidence="3">The sequence shown here is derived from an EMBL/GenBank/DDBJ whole genome shotgun (WGS) entry which is preliminary data.</text>
</comment>
<organism evidence="3 4">
    <name type="scientific">Luteipulveratus flavus</name>
    <dbReference type="NCBI Taxonomy" id="3031728"/>
    <lineage>
        <taxon>Bacteria</taxon>
        <taxon>Bacillati</taxon>
        <taxon>Actinomycetota</taxon>
        <taxon>Actinomycetes</taxon>
        <taxon>Micrococcales</taxon>
        <taxon>Dermacoccaceae</taxon>
        <taxon>Luteipulveratus</taxon>
    </lineage>
</organism>
<evidence type="ECO:0000313" key="3">
    <source>
        <dbReference type="EMBL" id="MDF8264799.1"/>
    </source>
</evidence>
<dbReference type="InterPro" id="IPR014729">
    <property type="entry name" value="Rossmann-like_a/b/a_fold"/>
</dbReference>
<evidence type="ECO:0000256" key="1">
    <source>
        <dbReference type="ARBA" id="ARBA00008791"/>
    </source>
</evidence>
<dbReference type="PRINTS" id="PR01438">
    <property type="entry name" value="UNVRSLSTRESS"/>
</dbReference>
<dbReference type="PANTHER" id="PTHR46268:SF6">
    <property type="entry name" value="UNIVERSAL STRESS PROTEIN UP12"/>
    <property type="match status" value="1"/>
</dbReference>
<dbReference type="PANTHER" id="PTHR46268">
    <property type="entry name" value="STRESS RESPONSE PROTEIN NHAX"/>
    <property type="match status" value="1"/>
</dbReference>
<dbReference type="EMBL" id="JAROAV010000028">
    <property type="protein sequence ID" value="MDF8264799.1"/>
    <property type="molecule type" value="Genomic_DNA"/>
</dbReference>
<dbReference type="CDD" id="cd00293">
    <property type="entry name" value="USP-like"/>
    <property type="match status" value="1"/>
</dbReference>
<protein>
    <submittedName>
        <fullName evidence="3">Universal stress protein</fullName>
    </submittedName>
</protein>
<evidence type="ECO:0000313" key="4">
    <source>
        <dbReference type="Proteomes" id="UP001528912"/>
    </source>
</evidence>
<dbReference type="RefSeq" id="WP_277192185.1">
    <property type="nucleotide sequence ID" value="NZ_JAROAV010000028.1"/>
</dbReference>
<comment type="similarity">
    <text evidence="1">Belongs to the universal stress protein A family.</text>
</comment>
<dbReference type="SUPFAM" id="SSF52402">
    <property type="entry name" value="Adenine nucleotide alpha hydrolases-like"/>
    <property type="match status" value="1"/>
</dbReference>
<keyword evidence="4" id="KW-1185">Reference proteome</keyword>
<accession>A0ABT6C775</accession>
<dbReference type="InterPro" id="IPR006015">
    <property type="entry name" value="Universal_stress_UspA"/>
</dbReference>
<dbReference type="Pfam" id="PF00582">
    <property type="entry name" value="Usp"/>
    <property type="match status" value="1"/>
</dbReference>
<evidence type="ECO:0000259" key="2">
    <source>
        <dbReference type="Pfam" id="PF00582"/>
    </source>
</evidence>
<sequence>MTIVVGYVTGAPGEAAVEQALVEARRTGARLVVVNGTRGDAYVDTRFSQGADVDRLRSHLEASGVQHEVRQPLGPDVADLILDAAEEVGADLIVVGLRRRTPVGKLILGSTAQRVLLDAACPVLAVKP</sequence>
<proteinExistence type="inferred from homology"/>
<dbReference type="Gene3D" id="3.40.50.620">
    <property type="entry name" value="HUPs"/>
    <property type="match status" value="1"/>
</dbReference>
<name>A0ABT6C775_9MICO</name>
<reference evidence="3 4" key="1">
    <citation type="submission" date="2023-03" db="EMBL/GenBank/DDBJ databases">
        <title>YIM 133296 draft genome.</title>
        <authorList>
            <person name="Xiong L."/>
        </authorList>
    </citation>
    <scope>NUCLEOTIDE SEQUENCE [LARGE SCALE GENOMIC DNA]</scope>
    <source>
        <strain evidence="3 4">YIM 133296</strain>
    </source>
</reference>
<feature type="domain" description="UspA" evidence="2">
    <location>
        <begin position="2"/>
        <end position="127"/>
    </location>
</feature>
<gene>
    <name evidence="3" type="ORF">P4R38_11135</name>
</gene>
<dbReference type="Proteomes" id="UP001528912">
    <property type="component" value="Unassembled WGS sequence"/>
</dbReference>